<keyword evidence="1 3" id="KW-0547">Nucleotide-binding</keyword>
<feature type="region of interest" description="Disordered" evidence="4">
    <location>
        <begin position="149"/>
        <end position="168"/>
    </location>
</feature>
<protein>
    <submittedName>
        <fullName evidence="6">BcCMK3, calcium/calmodulin-dependent protein kinase</fullName>
    </submittedName>
</protein>
<dbReference type="Pfam" id="PF00069">
    <property type="entry name" value="Pkinase"/>
    <property type="match status" value="1"/>
</dbReference>
<feature type="region of interest" description="Disordered" evidence="4">
    <location>
        <begin position="718"/>
        <end position="742"/>
    </location>
</feature>
<dbReference type="CDD" id="cd14008">
    <property type="entry name" value="STKc_LKB1_CaMKK"/>
    <property type="match status" value="1"/>
</dbReference>
<feature type="compositionally biased region" description="Basic and acidic residues" evidence="4">
    <location>
        <begin position="682"/>
        <end position="698"/>
    </location>
</feature>
<dbReference type="Proteomes" id="UP000235786">
    <property type="component" value="Unassembled WGS sequence"/>
</dbReference>
<dbReference type="PROSITE" id="PS50011">
    <property type="entry name" value="PROTEIN_KINASE_DOM"/>
    <property type="match status" value="1"/>
</dbReference>
<dbReference type="SMART" id="SM00220">
    <property type="entry name" value="S_TKc"/>
    <property type="match status" value="1"/>
</dbReference>
<dbReference type="GO" id="GO:0004683">
    <property type="term" value="F:calcium/calmodulin-dependent protein kinase activity"/>
    <property type="evidence" value="ECO:0007669"/>
    <property type="project" value="TreeGrafter"/>
</dbReference>
<feature type="domain" description="Protein kinase" evidence="5">
    <location>
        <begin position="103"/>
        <end position="405"/>
    </location>
</feature>
<dbReference type="Gene3D" id="3.30.200.20">
    <property type="entry name" value="Phosphorylase Kinase, domain 1"/>
    <property type="match status" value="1"/>
</dbReference>
<dbReference type="InterPro" id="IPR000719">
    <property type="entry name" value="Prot_kinase_dom"/>
</dbReference>
<dbReference type="InterPro" id="IPR011009">
    <property type="entry name" value="Kinase-like_dom_sf"/>
</dbReference>
<evidence type="ECO:0000256" key="4">
    <source>
        <dbReference type="SAM" id="MobiDB-lite"/>
    </source>
</evidence>
<dbReference type="GO" id="GO:0005516">
    <property type="term" value="F:calmodulin binding"/>
    <property type="evidence" value="ECO:0007669"/>
    <property type="project" value="TreeGrafter"/>
</dbReference>
<dbReference type="FunFam" id="1.10.510.10:FF:000995">
    <property type="entry name" value="BcCMK3, calcium/calmodulin-dependent protein kinase"/>
    <property type="match status" value="1"/>
</dbReference>
<dbReference type="AlphaFoldDB" id="A0A2J6RY59"/>
<feature type="compositionally biased region" description="Basic and acidic residues" evidence="4">
    <location>
        <begin position="555"/>
        <end position="579"/>
    </location>
</feature>
<name>A0A2J6RY59_HYAVF</name>
<evidence type="ECO:0000256" key="3">
    <source>
        <dbReference type="PROSITE-ProRule" id="PRU10141"/>
    </source>
</evidence>
<evidence type="ECO:0000256" key="2">
    <source>
        <dbReference type="ARBA" id="ARBA00022840"/>
    </source>
</evidence>
<dbReference type="PANTHER" id="PTHR24346:SF77">
    <property type="entry name" value="SERINE THREONINE PROTEIN KINASE"/>
    <property type="match status" value="1"/>
</dbReference>
<reference evidence="6 7" key="1">
    <citation type="submission" date="2016-04" db="EMBL/GenBank/DDBJ databases">
        <title>A degradative enzymes factory behind the ericoid mycorrhizal symbiosis.</title>
        <authorList>
            <consortium name="DOE Joint Genome Institute"/>
            <person name="Martino E."/>
            <person name="Morin E."/>
            <person name="Grelet G."/>
            <person name="Kuo A."/>
            <person name="Kohler A."/>
            <person name="Daghino S."/>
            <person name="Barry K."/>
            <person name="Choi C."/>
            <person name="Cichocki N."/>
            <person name="Clum A."/>
            <person name="Copeland A."/>
            <person name="Hainaut M."/>
            <person name="Haridas S."/>
            <person name="Labutti K."/>
            <person name="Lindquist E."/>
            <person name="Lipzen A."/>
            <person name="Khouja H.-R."/>
            <person name="Murat C."/>
            <person name="Ohm R."/>
            <person name="Olson A."/>
            <person name="Spatafora J."/>
            <person name="Veneault-Fourrey C."/>
            <person name="Henrissat B."/>
            <person name="Grigoriev I."/>
            <person name="Martin F."/>
            <person name="Perotto S."/>
        </authorList>
    </citation>
    <scope>NUCLEOTIDE SEQUENCE [LARGE SCALE GENOMIC DNA]</scope>
    <source>
        <strain evidence="6 7">F</strain>
    </source>
</reference>
<evidence type="ECO:0000256" key="1">
    <source>
        <dbReference type="ARBA" id="ARBA00022741"/>
    </source>
</evidence>
<dbReference type="PANTHER" id="PTHR24346">
    <property type="entry name" value="MAP/MICROTUBULE AFFINITY-REGULATING KINASE"/>
    <property type="match status" value="1"/>
</dbReference>
<gene>
    <name evidence="6" type="ORF">L207DRAFT_526613</name>
</gene>
<evidence type="ECO:0000259" key="5">
    <source>
        <dbReference type="PROSITE" id="PS50011"/>
    </source>
</evidence>
<feature type="compositionally biased region" description="Basic and acidic residues" evidence="4">
    <location>
        <begin position="494"/>
        <end position="504"/>
    </location>
</feature>
<feature type="region of interest" description="Disordered" evidence="4">
    <location>
        <begin position="473"/>
        <end position="504"/>
    </location>
</feature>
<evidence type="ECO:0000313" key="7">
    <source>
        <dbReference type="Proteomes" id="UP000235786"/>
    </source>
</evidence>
<sequence length="742" mass="82369">MDQSMNSFAGDCVQPGHAGDITKREAEAGILPSHGISLDVPGLTEQGRPPIIQHVSTPAYQSPLRHHRRTPSHHRTIKETLNAHSEYTNNEEDGKAEHHINQYIIKDEIGRGSFGAVHLAVDQYGIEYAVKEFSKSRLRKRAQSNILRRPHSARRPGHLAAGTGLNAPLHRHSASDIHDGEEQGNPLYLIKEEIAIMKKLNHPNLVGLIEVLDDPEEDSLYMVLEMCKKGVVMRVGLNDKADPYDAEHCRHWFRDLILGIEYLHAQGVVHRDIKPDNLLLTEDDVLKIVDFGVSEMFEKQSEMLTAKSAGSPAFLPPELCVTKHGDISGKAADIWSMGVTLYCLKFGCIPFERSGVLELYEAIRNDRPEMDPNHEPEFADLMGKILEKDPAKRIKMPELREHPWVTRNGTDPLLSAEENTADLVEPPSELEVNHAITAKMKNLLAVMKAVQKFRSLIDRKRPAALSTTLGRGIRTLHPSADNGSQSVPALHKSRSADLDDRRRVESALATEGVHHDIQPPDVNLHRGMVNRMDSSVTMIDAPDDTHEQHEGYKLGSHELPNHPEVHRQESGEKGHAHDPLDEEPLFLGIGPGSNDSLDAPPEDIVAESPTAAEFSIYDTAYQEEVDRIRAAQGKTATVYLTRRVDSKKKYKEDENMIDAPNAAEVQHSLPHQGFKGLLDKAREKSAEPEVSAKERMETTSKSFSAVAAKAIENTRALGKEVSGKSGNGLGSMLQKATEKRND</sequence>
<dbReference type="STRING" id="1149755.A0A2J6RY59"/>
<dbReference type="SUPFAM" id="SSF56112">
    <property type="entry name" value="Protein kinase-like (PK-like)"/>
    <property type="match status" value="1"/>
</dbReference>
<feature type="region of interest" description="Disordered" evidence="4">
    <location>
        <begin position="555"/>
        <end position="582"/>
    </location>
</feature>
<accession>A0A2J6RY59</accession>
<dbReference type="OrthoDB" id="68483at2759"/>
<organism evidence="6 7">
    <name type="scientific">Hyaloscypha variabilis (strain UAMH 11265 / GT02V1 / F)</name>
    <name type="common">Meliniomyces variabilis</name>
    <dbReference type="NCBI Taxonomy" id="1149755"/>
    <lineage>
        <taxon>Eukaryota</taxon>
        <taxon>Fungi</taxon>
        <taxon>Dikarya</taxon>
        <taxon>Ascomycota</taxon>
        <taxon>Pezizomycotina</taxon>
        <taxon>Leotiomycetes</taxon>
        <taxon>Helotiales</taxon>
        <taxon>Hyaloscyphaceae</taxon>
        <taxon>Hyaloscypha</taxon>
        <taxon>Hyaloscypha variabilis</taxon>
    </lineage>
</organism>
<keyword evidence="7" id="KW-1185">Reference proteome</keyword>
<evidence type="ECO:0000313" key="6">
    <source>
        <dbReference type="EMBL" id="PMD43450.1"/>
    </source>
</evidence>
<dbReference type="FunFam" id="3.30.200.20:FF:000447">
    <property type="entry name" value="Calcium/calmodulin dependent protein kinase"/>
    <property type="match status" value="1"/>
</dbReference>
<feature type="region of interest" description="Disordered" evidence="4">
    <location>
        <begin position="682"/>
        <end position="702"/>
    </location>
</feature>
<dbReference type="GO" id="GO:0005737">
    <property type="term" value="C:cytoplasm"/>
    <property type="evidence" value="ECO:0007669"/>
    <property type="project" value="TreeGrafter"/>
</dbReference>
<keyword evidence="2 3" id="KW-0067">ATP-binding</keyword>
<dbReference type="InterPro" id="IPR008271">
    <property type="entry name" value="Ser/Thr_kinase_AS"/>
</dbReference>
<dbReference type="Gene3D" id="1.10.510.10">
    <property type="entry name" value="Transferase(Phosphotransferase) domain 1"/>
    <property type="match status" value="1"/>
</dbReference>
<dbReference type="GO" id="GO:0035556">
    <property type="term" value="P:intracellular signal transduction"/>
    <property type="evidence" value="ECO:0007669"/>
    <property type="project" value="TreeGrafter"/>
</dbReference>
<keyword evidence="6" id="KW-0418">Kinase</keyword>
<feature type="binding site" evidence="3">
    <location>
        <position position="131"/>
    </location>
    <ligand>
        <name>ATP</name>
        <dbReference type="ChEBI" id="CHEBI:30616"/>
    </ligand>
</feature>
<proteinExistence type="predicted"/>
<dbReference type="EMBL" id="KZ613942">
    <property type="protein sequence ID" value="PMD43450.1"/>
    <property type="molecule type" value="Genomic_DNA"/>
</dbReference>
<dbReference type="InterPro" id="IPR017441">
    <property type="entry name" value="Protein_kinase_ATP_BS"/>
</dbReference>
<dbReference type="PROSITE" id="PS00107">
    <property type="entry name" value="PROTEIN_KINASE_ATP"/>
    <property type="match status" value="1"/>
</dbReference>
<keyword evidence="6" id="KW-0808">Transferase</keyword>
<dbReference type="PROSITE" id="PS00108">
    <property type="entry name" value="PROTEIN_KINASE_ST"/>
    <property type="match status" value="1"/>
</dbReference>
<dbReference type="GO" id="GO:0005524">
    <property type="term" value="F:ATP binding"/>
    <property type="evidence" value="ECO:0007669"/>
    <property type="project" value="UniProtKB-UniRule"/>
</dbReference>